<evidence type="ECO:0000313" key="2">
    <source>
        <dbReference type="EMBL" id="ADM83596.1"/>
    </source>
</evidence>
<dbReference type="SUPFAM" id="SSF55154">
    <property type="entry name" value="CYTH-like phosphatases"/>
    <property type="match status" value="1"/>
</dbReference>
<dbReference type="AlphaFoldDB" id="E1AQY2"/>
<reference evidence="2" key="1">
    <citation type="submission" date="2010-07" db="EMBL/GenBank/DDBJ databases">
        <title>Identification and characterization of adenylate cyclase from Pharbitis nil.</title>
        <authorList>
            <person name="Swiezawska B."/>
            <person name="Pawelek A."/>
            <person name="Szmidt-Jaworska A."/>
            <person name="Jaworski K."/>
            <person name="Kopcewicz J."/>
        </authorList>
    </citation>
    <scope>NUCLEOTIDE SEQUENCE</scope>
</reference>
<organism evidence="2">
    <name type="scientific">Ipomoea nil</name>
    <name type="common">Japanese morning glory</name>
    <name type="synonym">Pharbitis nil</name>
    <dbReference type="NCBI Taxonomy" id="35883"/>
    <lineage>
        <taxon>Eukaryota</taxon>
        <taxon>Viridiplantae</taxon>
        <taxon>Streptophyta</taxon>
        <taxon>Embryophyta</taxon>
        <taxon>Tracheophyta</taxon>
        <taxon>Spermatophyta</taxon>
        <taxon>Magnoliopsida</taxon>
        <taxon>eudicotyledons</taxon>
        <taxon>Gunneridae</taxon>
        <taxon>Pentapetalae</taxon>
        <taxon>asterids</taxon>
        <taxon>lamiids</taxon>
        <taxon>Solanales</taxon>
        <taxon>Convolvulaceae</taxon>
        <taxon>Ipomoeeae</taxon>
        <taxon>Ipomoea</taxon>
    </lineage>
</organism>
<dbReference type="InterPro" id="IPR033469">
    <property type="entry name" value="CYTH-like_dom_sf"/>
</dbReference>
<dbReference type="PANTHER" id="PTHR34948">
    <property type="entry name" value="OS08G0299200 PROTEIN"/>
    <property type="match status" value="1"/>
</dbReference>
<dbReference type="PROSITE" id="PS51707">
    <property type="entry name" value="CYTH"/>
    <property type="match status" value="1"/>
</dbReference>
<evidence type="ECO:0000259" key="1">
    <source>
        <dbReference type="PROSITE" id="PS51707"/>
    </source>
</evidence>
<dbReference type="EMBL" id="HM991705">
    <property type="protein sequence ID" value="ADM83596.1"/>
    <property type="molecule type" value="mRNA"/>
</dbReference>
<gene>
    <name evidence="2" type="primary">AC1</name>
</gene>
<dbReference type="Gene3D" id="2.40.320.10">
    <property type="entry name" value="Hypothetical Protein Pfu-838710-001"/>
    <property type="match status" value="1"/>
</dbReference>
<dbReference type="GO" id="GO:0016462">
    <property type="term" value="F:pyrophosphatase activity"/>
    <property type="evidence" value="ECO:0007669"/>
    <property type="project" value="UniProtKB-ARBA"/>
</dbReference>
<name>E1AQY2_IPONI</name>
<accession>E1AQY2</accession>
<feature type="domain" description="CYTH" evidence="1">
    <location>
        <begin position="1"/>
        <end position="199"/>
    </location>
</feature>
<dbReference type="Pfam" id="PF01928">
    <property type="entry name" value="CYTH"/>
    <property type="match status" value="1"/>
</dbReference>
<dbReference type="InterPro" id="IPR023577">
    <property type="entry name" value="CYTH_domain"/>
</dbReference>
<protein>
    <submittedName>
        <fullName evidence="2">Adenylate cyclase</fullName>
    </submittedName>
</protein>
<sequence>MEVEVKLRLPDSASHQRLSTVLSPYHLKTHAQENVFFDGASAELSSNLAVLRLRFYDLDSRCVISLKAKPVISNGISRIEEDEEQLDPTIGRACAAEPWRLLLIDGCRIVERVKSEYEIGEKGLVCLGGFRNLRGVYEWKGLKLEVDETHYDFGTGYEIECESSEPEIAKNLIEELLNSNEIQYSYSEVSKFAIFRSGKLPHQYQ</sequence>
<proteinExistence type="evidence at transcript level"/>
<dbReference type="PANTHER" id="PTHR34948:SF4">
    <property type="entry name" value="TRIPHOSPHATE TUNEL METALLOENZYME 3-LIKE"/>
    <property type="match status" value="1"/>
</dbReference>
<dbReference type="CDD" id="cd07374">
    <property type="entry name" value="CYTH-like_Pase"/>
    <property type="match status" value="1"/>
</dbReference>